<dbReference type="InterPro" id="IPR036116">
    <property type="entry name" value="FN3_sf"/>
</dbReference>
<dbReference type="InterPro" id="IPR050964">
    <property type="entry name" value="Striated_Muscle_Regulatory"/>
</dbReference>
<keyword evidence="3" id="KW-0732">Signal</keyword>
<name>A0AAW1J0U3_POPJA</name>
<dbReference type="InterPro" id="IPR007110">
    <property type="entry name" value="Ig-like_dom"/>
</dbReference>
<dbReference type="PROSITE" id="PS50853">
    <property type="entry name" value="FN3"/>
    <property type="match status" value="1"/>
</dbReference>
<evidence type="ECO:0000313" key="7">
    <source>
        <dbReference type="Proteomes" id="UP001458880"/>
    </source>
</evidence>
<dbReference type="AlphaFoldDB" id="A0AAW1J0U3"/>
<dbReference type="EMBL" id="JASPKY010000461">
    <property type="protein sequence ID" value="KAK9696126.1"/>
    <property type="molecule type" value="Genomic_DNA"/>
</dbReference>
<dbReference type="SMART" id="SM00060">
    <property type="entry name" value="FN3"/>
    <property type="match status" value="1"/>
</dbReference>
<keyword evidence="2" id="KW-0472">Membrane</keyword>
<accession>A0AAW1J0U3</accession>
<dbReference type="PANTHER" id="PTHR13817:SF166">
    <property type="entry name" value="NEURONAL IGCAM-RELATED"/>
    <property type="match status" value="1"/>
</dbReference>
<dbReference type="CDD" id="cd00096">
    <property type="entry name" value="Ig"/>
    <property type="match status" value="1"/>
</dbReference>
<proteinExistence type="predicted"/>
<sequence length="310" mass="34921">MYVRQNLYISLLLIRTIYAGSTTEDVKQFAVDIGNNLTLRCPIENTQDIVWVRDGKMDDQVKHSLVEDDGSLFLENVTRNDSGIYGCLPQNTVDLDLMKTVKVFVRTPPPALPACVHPSTILALLIWEVNGTGGYPITHFTAEYRSLDENIWRPISPNNMSPNLRRIEVYKLEPNTTYVFRIWAVNNLGRGDITEIVSTTLHNYTEIELARHLLEGAETFDTRIWIIAVAIVMGTLTILGLGTCFLLYQECKMPGDVDQQEVIELVPNIILNPGFEGNIHTEQMQAADENSNSETTLRLNNNTVVQPRGT</sequence>
<keyword evidence="2" id="KW-1133">Transmembrane helix</keyword>
<feature type="signal peptide" evidence="3">
    <location>
        <begin position="1"/>
        <end position="19"/>
    </location>
</feature>
<evidence type="ECO:0000256" key="1">
    <source>
        <dbReference type="ARBA" id="ARBA00022737"/>
    </source>
</evidence>
<keyword evidence="7" id="KW-1185">Reference proteome</keyword>
<comment type="caution">
    <text evidence="6">The sequence shown here is derived from an EMBL/GenBank/DDBJ whole genome shotgun (WGS) entry which is preliminary data.</text>
</comment>
<dbReference type="Pfam" id="PF13927">
    <property type="entry name" value="Ig_3"/>
    <property type="match status" value="1"/>
</dbReference>
<dbReference type="InterPro" id="IPR003961">
    <property type="entry name" value="FN3_dom"/>
</dbReference>
<dbReference type="InterPro" id="IPR036179">
    <property type="entry name" value="Ig-like_dom_sf"/>
</dbReference>
<dbReference type="PANTHER" id="PTHR13817">
    <property type="entry name" value="TITIN"/>
    <property type="match status" value="1"/>
</dbReference>
<evidence type="ECO:0000259" key="4">
    <source>
        <dbReference type="PROSITE" id="PS50835"/>
    </source>
</evidence>
<dbReference type="SMART" id="SM00409">
    <property type="entry name" value="IG"/>
    <property type="match status" value="1"/>
</dbReference>
<evidence type="ECO:0000259" key="5">
    <source>
        <dbReference type="PROSITE" id="PS50853"/>
    </source>
</evidence>
<evidence type="ECO:0000313" key="6">
    <source>
        <dbReference type="EMBL" id="KAK9696126.1"/>
    </source>
</evidence>
<keyword evidence="1" id="KW-0677">Repeat</keyword>
<dbReference type="Gene3D" id="2.60.40.10">
    <property type="entry name" value="Immunoglobulins"/>
    <property type="match status" value="2"/>
</dbReference>
<dbReference type="SMART" id="SM00408">
    <property type="entry name" value="IGc2"/>
    <property type="match status" value="1"/>
</dbReference>
<dbReference type="SUPFAM" id="SSF48726">
    <property type="entry name" value="Immunoglobulin"/>
    <property type="match status" value="1"/>
</dbReference>
<dbReference type="PROSITE" id="PS50835">
    <property type="entry name" value="IG_LIKE"/>
    <property type="match status" value="1"/>
</dbReference>
<feature type="domain" description="Fibronectin type-III" evidence="5">
    <location>
        <begin position="109"/>
        <end position="204"/>
    </location>
</feature>
<dbReference type="SUPFAM" id="SSF49265">
    <property type="entry name" value="Fibronectin type III"/>
    <property type="match status" value="1"/>
</dbReference>
<feature type="chain" id="PRO_5043912229" evidence="3">
    <location>
        <begin position="20"/>
        <end position="310"/>
    </location>
</feature>
<feature type="domain" description="Ig-like" evidence="4">
    <location>
        <begin position="34"/>
        <end position="87"/>
    </location>
</feature>
<dbReference type="Pfam" id="PF00041">
    <property type="entry name" value="fn3"/>
    <property type="match status" value="1"/>
</dbReference>
<dbReference type="CDD" id="cd00063">
    <property type="entry name" value="FN3"/>
    <property type="match status" value="1"/>
</dbReference>
<dbReference type="InterPro" id="IPR003599">
    <property type="entry name" value="Ig_sub"/>
</dbReference>
<dbReference type="InterPro" id="IPR003598">
    <property type="entry name" value="Ig_sub2"/>
</dbReference>
<evidence type="ECO:0000256" key="3">
    <source>
        <dbReference type="SAM" id="SignalP"/>
    </source>
</evidence>
<evidence type="ECO:0000256" key="2">
    <source>
        <dbReference type="SAM" id="Phobius"/>
    </source>
</evidence>
<reference evidence="6 7" key="1">
    <citation type="journal article" date="2024" name="BMC Genomics">
        <title>De novo assembly and annotation of Popillia japonica's genome with initial clues to its potential as an invasive pest.</title>
        <authorList>
            <person name="Cucini C."/>
            <person name="Boschi S."/>
            <person name="Funari R."/>
            <person name="Cardaioli E."/>
            <person name="Iannotti N."/>
            <person name="Marturano G."/>
            <person name="Paoli F."/>
            <person name="Bruttini M."/>
            <person name="Carapelli A."/>
            <person name="Frati F."/>
            <person name="Nardi F."/>
        </authorList>
    </citation>
    <scope>NUCLEOTIDE SEQUENCE [LARGE SCALE GENOMIC DNA]</scope>
    <source>
        <strain evidence="6">DMR45628</strain>
    </source>
</reference>
<dbReference type="InterPro" id="IPR013783">
    <property type="entry name" value="Ig-like_fold"/>
</dbReference>
<gene>
    <name evidence="6" type="ORF">QE152_g32100</name>
</gene>
<dbReference type="Proteomes" id="UP001458880">
    <property type="component" value="Unassembled WGS sequence"/>
</dbReference>
<keyword evidence="2" id="KW-0812">Transmembrane</keyword>
<feature type="transmembrane region" description="Helical" evidence="2">
    <location>
        <begin position="224"/>
        <end position="248"/>
    </location>
</feature>
<protein>
    <submittedName>
        <fullName evidence="6">Fibronectin type III domain</fullName>
    </submittedName>
</protein>
<organism evidence="6 7">
    <name type="scientific">Popillia japonica</name>
    <name type="common">Japanese beetle</name>
    <dbReference type="NCBI Taxonomy" id="7064"/>
    <lineage>
        <taxon>Eukaryota</taxon>
        <taxon>Metazoa</taxon>
        <taxon>Ecdysozoa</taxon>
        <taxon>Arthropoda</taxon>
        <taxon>Hexapoda</taxon>
        <taxon>Insecta</taxon>
        <taxon>Pterygota</taxon>
        <taxon>Neoptera</taxon>
        <taxon>Endopterygota</taxon>
        <taxon>Coleoptera</taxon>
        <taxon>Polyphaga</taxon>
        <taxon>Scarabaeiformia</taxon>
        <taxon>Scarabaeidae</taxon>
        <taxon>Rutelinae</taxon>
        <taxon>Popillia</taxon>
    </lineage>
</organism>